<evidence type="ECO:0000313" key="3">
    <source>
        <dbReference type="Proteomes" id="UP001066276"/>
    </source>
</evidence>
<proteinExistence type="predicted"/>
<dbReference type="Proteomes" id="UP001066276">
    <property type="component" value="Chromosome 7"/>
</dbReference>
<feature type="compositionally biased region" description="Basic and acidic residues" evidence="1">
    <location>
        <begin position="236"/>
        <end position="251"/>
    </location>
</feature>
<protein>
    <submittedName>
        <fullName evidence="2">Uncharacterized protein</fullName>
    </submittedName>
</protein>
<keyword evidence="3" id="KW-1185">Reference proteome</keyword>
<feature type="compositionally biased region" description="Basic and acidic residues" evidence="1">
    <location>
        <begin position="45"/>
        <end position="60"/>
    </location>
</feature>
<feature type="region of interest" description="Disordered" evidence="1">
    <location>
        <begin position="165"/>
        <end position="251"/>
    </location>
</feature>
<evidence type="ECO:0000313" key="2">
    <source>
        <dbReference type="EMBL" id="KAJ1131245.1"/>
    </source>
</evidence>
<gene>
    <name evidence="2" type="ORF">NDU88_009584</name>
</gene>
<feature type="compositionally biased region" description="Acidic residues" evidence="1">
    <location>
        <begin position="165"/>
        <end position="180"/>
    </location>
</feature>
<evidence type="ECO:0000256" key="1">
    <source>
        <dbReference type="SAM" id="MobiDB-lite"/>
    </source>
</evidence>
<dbReference type="EMBL" id="JANPWB010000011">
    <property type="protein sequence ID" value="KAJ1131245.1"/>
    <property type="molecule type" value="Genomic_DNA"/>
</dbReference>
<dbReference type="AlphaFoldDB" id="A0AAV7PW87"/>
<reference evidence="2" key="1">
    <citation type="journal article" date="2022" name="bioRxiv">
        <title>Sequencing and chromosome-scale assembly of the giantPleurodeles waltlgenome.</title>
        <authorList>
            <person name="Brown T."/>
            <person name="Elewa A."/>
            <person name="Iarovenko S."/>
            <person name="Subramanian E."/>
            <person name="Araus A.J."/>
            <person name="Petzold A."/>
            <person name="Susuki M."/>
            <person name="Suzuki K.-i.T."/>
            <person name="Hayashi T."/>
            <person name="Toyoda A."/>
            <person name="Oliveira C."/>
            <person name="Osipova E."/>
            <person name="Leigh N.D."/>
            <person name="Simon A."/>
            <person name="Yun M.H."/>
        </authorList>
    </citation>
    <scope>NUCLEOTIDE SEQUENCE</scope>
    <source>
        <strain evidence="2">20211129_DDA</strain>
        <tissue evidence="2">Liver</tissue>
    </source>
</reference>
<accession>A0AAV7PW87</accession>
<sequence length="251" mass="27382">MVRRGAPKKVYGEPGSLGPDPATRGGTRFVAARDFVFYGTPDLSGQREHCEEGEPGEHRAARLPWSEGQAEPRAAGRSPSTGWLLESRVAADTPGKRCGGRGRAPAGAPASWERHPGPAGVQGGVRKNSTVKTARVEGPRPAQEVWEHGSDTWCVDNVLDYDETSLEEGELVDDGTEESWWEQGGVGPANALPKSLQDTRDQTRPRVWVSEEGQCGRRKAQERPPSLPAVKQKGQASEEEKEKKLEKNREE</sequence>
<organism evidence="2 3">
    <name type="scientific">Pleurodeles waltl</name>
    <name type="common">Iberian ribbed newt</name>
    <dbReference type="NCBI Taxonomy" id="8319"/>
    <lineage>
        <taxon>Eukaryota</taxon>
        <taxon>Metazoa</taxon>
        <taxon>Chordata</taxon>
        <taxon>Craniata</taxon>
        <taxon>Vertebrata</taxon>
        <taxon>Euteleostomi</taxon>
        <taxon>Amphibia</taxon>
        <taxon>Batrachia</taxon>
        <taxon>Caudata</taxon>
        <taxon>Salamandroidea</taxon>
        <taxon>Salamandridae</taxon>
        <taxon>Pleurodelinae</taxon>
        <taxon>Pleurodeles</taxon>
    </lineage>
</organism>
<name>A0AAV7PW87_PLEWA</name>
<feature type="region of interest" description="Disordered" evidence="1">
    <location>
        <begin position="40"/>
        <end position="150"/>
    </location>
</feature>
<comment type="caution">
    <text evidence="2">The sequence shown here is derived from an EMBL/GenBank/DDBJ whole genome shotgun (WGS) entry which is preliminary data.</text>
</comment>
<feature type="region of interest" description="Disordered" evidence="1">
    <location>
        <begin position="1"/>
        <end position="26"/>
    </location>
</feature>